<dbReference type="EMBL" id="BJLF01000004">
    <property type="protein sequence ID" value="GEA50341.1"/>
    <property type="molecule type" value="Genomic_DNA"/>
</dbReference>
<accession>A0A4Y3HTP6</accession>
<dbReference type="InterPro" id="IPR024096">
    <property type="entry name" value="NO_sig/Golgi_transp_ligand-bd"/>
</dbReference>
<dbReference type="Pfam" id="PF07700">
    <property type="entry name" value="HNOB"/>
    <property type="match status" value="1"/>
</dbReference>
<dbReference type="AlphaFoldDB" id="A0A4Y3HTP6"/>
<protein>
    <submittedName>
        <fullName evidence="2">Guanylate cyclase</fullName>
    </submittedName>
</protein>
<dbReference type="GO" id="GO:0020037">
    <property type="term" value="F:heme binding"/>
    <property type="evidence" value="ECO:0007669"/>
    <property type="project" value="InterPro"/>
</dbReference>
<dbReference type="OrthoDB" id="7266652at2"/>
<dbReference type="SUPFAM" id="SSF111126">
    <property type="entry name" value="Ligand-binding domain in the NO signalling and Golgi transport"/>
    <property type="match status" value="1"/>
</dbReference>
<evidence type="ECO:0000313" key="2">
    <source>
        <dbReference type="EMBL" id="GEA50341.1"/>
    </source>
</evidence>
<dbReference type="InterPro" id="IPR038158">
    <property type="entry name" value="H-NOX_domain_sf"/>
</dbReference>
<name>A0A4Y3HTP6_9VIBR</name>
<dbReference type="Proteomes" id="UP000318717">
    <property type="component" value="Unassembled WGS sequence"/>
</dbReference>
<sequence>MKGIIFTEFLDLVENHFGLEVLDQVLEMSQDQGIYTSVGSYDHKDLVKLIVNLSKTSDVPADQLQEVFGESVFKKLLATMPPAAALAHSTNSFEFIRHVEDYIHVEVKKLYPDAVPPSFEFISESETELVLNYKSARCMSHVCLGLIKGCANHFEQKLDIHMKPLNETGSEVRFNITLVN</sequence>
<keyword evidence="3" id="KW-1185">Reference proteome</keyword>
<proteinExistence type="predicted"/>
<dbReference type="Gene3D" id="3.90.1520.10">
    <property type="entry name" value="H-NOX domain"/>
    <property type="match status" value="1"/>
</dbReference>
<dbReference type="PANTHER" id="PTHR45655:SF13">
    <property type="entry name" value="SOLUBLE GUANYLATE CYCLASE GCY-32-RELATED"/>
    <property type="match status" value="1"/>
</dbReference>
<evidence type="ECO:0000313" key="3">
    <source>
        <dbReference type="Proteomes" id="UP000318717"/>
    </source>
</evidence>
<dbReference type="InterPro" id="IPR011644">
    <property type="entry name" value="Heme_NO-bd"/>
</dbReference>
<dbReference type="PANTHER" id="PTHR45655">
    <property type="entry name" value="GUANYLATE CYCLASE SOLUBLE SUBUNIT BETA-2"/>
    <property type="match status" value="1"/>
</dbReference>
<reference evidence="2 3" key="1">
    <citation type="submission" date="2019-06" db="EMBL/GenBank/DDBJ databases">
        <title>Whole genome shotgun sequence of Vibrio inusitatus NBRC 102082.</title>
        <authorList>
            <person name="Hosoyama A."/>
            <person name="Uohara A."/>
            <person name="Ohji S."/>
            <person name="Ichikawa N."/>
        </authorList>
    </citation>
    <scope>NUCLEOTIDE SEQUENCE [LARGE SCALE GENOMIC DNA]</scope>
    <source>
        <strain evidence="2 3">NBRC 102082</strain>
    </source>
</reference>
<evidence type="ECO:0000259" key="1">
    <source>
        <dbReference type="Pfam" id="PF07700"/>
    </source>
</evidence>
<gene>
    <name evidence="2" type="ORF">VIN01S_11450</name>
</gene>
<dbReference type="RefSeq" id="WP_141344732.1">
    <property type="nucleotide sequence ID" value="NZ_BJLF01000004.1"/>
</dbReference>
<feature type="domain" description="Heme NO-binding" evidence="1">
    <location>
        <begin position="2"/>
        <end position="161"/>
    </location>
</feature>
<comment type="caution">
    <text evidence="2">The sequence shown here is derived from an EMBL/GenBank/DDBJ whole genome shotgun (WGS) entry which is preliminary data.</text>
</comment>
<organism evidence="2 3">
    <name type="scientific">Vibrio inusitatus NBRC 102082</name>
    <dbReference type="NCBI Taxonomy" id="1219070"/>
    <lineage>
        <taxon>Bacteria</taxon>
        <taxon>Pseudomonadati</taxon>
        <taxon>Pseudomonadota</taxon>
        <taxon>Gammaproteobacteria</taxon>
        <taxon>Vibrionales</taxon>
        <taxon>Vibrionaceae</taxon>
        <taxon>Vibrio</taxon>
    </lineage>
</organism>